<accession>A0AAW2HM90</accession>
<proteinExistence type="inferred from homology"/>
<feature type="transmembrane region" description="Helical" evidence="8">
    <location>
        <begin position="160"/>
        <end position="183"/>
    </location>
</feature>
<keyword evidence="4 8" id="KW-0812">Transmembrane</keyword>
<evidence type="ECO:0000313" key="10">
    <source>
        <dbReference type="EMBL" id="KAL0270924.1"/>
    </source>
</evidence>
<organism evidence="10">
    <name type="scientific">Menopon gallinae</name>
    <name type="common">poultry shaft louse</name>
    <dbReference type="NCBI Taxonomy" id="328185"/>
    <lineage>
        <taxon>Eukaryota</taxon>
        <taxon>Metazoa</taxon>
        <taxon>Ecdysozoa</taxon>
        <taxon>Arthropoda</taxon>
        <taxon>Hexapoda</taxon>
        <taxon>Insecta</taxon>
        <taxon>Pterygota</taxon>
        <taxon>Neoptera</taxon>
        <taxon>Paraneoptera</taxon>
        <taxon>Psocodea</taxon>
        <taxon>Troctomorpha</taxon>
        <taxon>Phthiraptera</taxon>
        <taxon>Amblycera</taxon>
        <taxon>Menoponidae</taxon>
        <taxon>Menopon</taxon>
    </lineage>
</organism>
<evidence type="ECO:0000256" key="2">
    <source>
        <dbReference type="ARBA" id="ARBA00008335"/>
    </source>
</evidence>
<sequence>MPKRLGWKKNGSQYEDLDDRNVGPNSSSSPGNSVLTEPEIELTSVSVIPDDTFTVTQAVNAFGFGKFQVKLSFFTGLCWMADSMEMTILSILSPALHCSWHITRYQQALTTTVVFLGMMLSSTFWGNLSDKYGRKTALTLCAYLLFWYGLMSSISPNFLWLLTLRGLVGFAIGCVPQSVTLYAEFLPTKQRAKCVVLLDCFWALGACMEVLLALFVMPTLGWKWMLALSTGPLLAFVICCPWLPESARYHVASGQQEKALATLQKIAKENGKPMLLGRLVVEENTATGPRGRVKDLLCPDLRKTSLLLWFIWLTSAFCYYGLVLMTTELFEGSQNSAKKIESCSSDCRELSTTDYIDLLWTTLAEFPGILFTIFVIERFGRKRTMTVQHIVFAVCVFFILAATAERVLLTIILFAARGIIAGVFQAAYVYTPEVYPTPLRSVGVGSCSAMARLGAMITPYIAQVLIKTSLTLAISVYGVAAVLAAMASYFLPFETSGKEMSETLDQGR</sequence>
<feature type="transmembrane region" description="Helical" evidence="8">
    <location>
        <begin position="306"/>
        <end position="325"/>
    </location>
</feature>
<feature type="transmembrane region" description="Helical" evidence="8">
    <location>
        <begin position="358"/>
        <end position="376"/>
    </location>
</feature>
<feature type="domain" description="Major facilitator superfamily (MFS) profile" evidence="9">
    <location>
        <begin position="71"/>
        <end position="496"/>
    </location>
</feature>
<dbReference type="InterPro" id="IPR020846">
    <property type="entry name" value="MFS_dom"/>
</dbReference>
<feature type="transmembrane region" description="Helical" evidence="8">
    <location>
        <begin position="442"/>
        <end position="466"/>
    </location>
</feature>
<comment type="caution">
    <text evidence="10">The sequence shown here is derived from an EMBL/GenBank/DDBJ whole genome shotgun (WGS) entry which is preliminary data.</text>
</comment>
<dbReference type="PANTHER" id="PTHR23511">
    <property type="entry name" value="SYNAPTIC VESICLE GLYCOPROTEIN 2"/>
    <property type="match status" value="1"/>
</dbReference>
<evidence type="ECO:0000256" key="8">
    <source>
        <dbReference type="SAM" id="Phobius"/>
    </source>
</evidence>
<dbReference type="GO" id="GO:0016020">
    <property type="term" value="C:membrane"/>
    <property type="evidence" value="ECO:0007669"/>
    <property type="project" value="UniProtKB-SubCell"/>
</dbReference>
<dbReference type="AlphaFoldDB" id="A0AAW2HM90"/>
<name>A0AAW2HM90_9NEOP</name>
<dbReference type="Pfam" id="PF00083">
    <property type="entry name" value="Sugar_tr"/>
    <property type="match status" value="1"/>
</dbReference>
<keyword evidence="5 8" id="KW-1133">Transmembrane helix</keyword>
<evidence type="ECO:0000256" key="6">
    <source>
        <dbReference type="ARBA" id="ARBA00023136"/>
    </source>
</evidence>
<evidence type="ECO:0000256" key="5">
    <source>
        <dbReference type="ARBA" id="ARBA00022989"/>
    </source>
</evidence>
<dbReference type="InterPro" id="IPR005828">
    <property type="entry name" value="MFS_sugar_transport-like"/>
</dbReference>
<reference evidence="10" key="1">
    <citation type="journal article" date="2024" name="Gigascience">
        <title>Chromosome-level genome of the poultry shaft louse Menopon gallinae provides insight into the host-switching and adaptive evolution of parasitic lice.</title>
        <authorList>
            <person name="Xu Y."/>
            <person name="Ma L."/>
            <person name="Liu S."/>
            <person name="Liang Y."/>
            <person name="Liu Q."/>
            <person name="He Z."/>
            <person name="Tian L."/>
            <person name="Duan Y."/>
            <person name="Cai W."/>
            <person name="Li H."/>
            <person name="Song F."/>
        </authorList>
    </citation>
    <scope>NUCLEOTIDE SEQUENCE</scope>
    <source>
        <strain evidence="10">Cailab_2023a</strain>
    </source>
</reference>
<evidence type="ECO:0000259" key="9">
    <source>
        <dbReference type="PROSITE" id="PS50850"/>
    </source>
</evidence>
<evidence type="ECO:0000256" key="1">
    <source>
        <dbReference type="ARBA" id="ARBA00004141"/>
    </source>
</evidence>
<feature type="transmembrane region" description="Helical" evidence="8">
    <location>
        <begin position="408"/>
        <end position="430"/>
    </location>
</feature>
<dbReference type="Gene3D" id="1.20.1250.20">
    <property type="entry name" value="MFS general substrate transporter like domains"/>
    <property type="match status" value="1"/>
</dbReference>
<protein>
    <recommendedName>
        <fullName evidence="9">Major facilitator superfamily (MFS) profile domain-containing protein</fullName>
    </recommendedName>
</protein>
<feature type="transmembrane region" description="Helical" evidence="8">
    <location>
        <begin position="222"/>
        <end position="243"/>
    </location>
</feature>
<evidence type="ECO:0000256" key="4">
    <source>
        <dbReference type="ARBA" id="ARBA00022692"/>
    </source>
</evidence>
<dbReference type="EMBL" id="JARGDH010000004">
    <property type="protein sequence ID" value="KAL0270924.1"/>
    <property type="molecule type" value="Genomic_DNA"/>
</dbReference>
<feature type="transmembrane region" description="Helical" evidence="8">
    <location>
        <begin position="71"/>
        <end position="93"/>
    </location>
</feature>
<dbReference type="EMBL" id="JARGDH010000004">
    <property type="protein sequence ID" value="KAL0270925.1"/>
    <property type="molecule type" value="Genomic_DNA"/>
</dbReference>
<dbReference type="SUPFAM" id="SSF103473">
    <property type="entry name" value="MFS general substrate transporter"/>
    <property type="match status" value="1"/>
</dbReference>
<evidence type="ECO:0000256" key="3">
    <source>
        <dbReference type="ARBA" id="ARBA00022448"/>
    </source>
</evidence>
<feature type="transmembrane region" description="Helical" evidence="8">
    <location>
        <begin position="105"/>
        <end position="125"/>
    </location>
</feature>
<comment type="subcellular location">
    <subcellularLocation>
        <location evidence="1">Membrane</location>
        <topology evidence="1">Multi-pass membrane protein</topology>
    </subcellularLocation>
</comment>
<evidence type="ECO:0000256" key="7">
    <source>
        <dbReference type="SAM" id="MobiDB-lite"/>
    </source>
</evidence>
<feature type="transmembrane region" description="Helical" evidence="8">
    <location>
        <begin position="195"/>
        <end position="216"/>
    </location>
</feature>
<feature type="transmembrane region" description="Helical" evidence="8">
    <location>
        <begin position="137"/>
        <end position="154"/>
    </location>
</feature>
<dbReference type="PANTHER" id="PTHR23511:SF5">
    <property type="entry name" value="MAJOR FACILITATOR-TYPE TRANSPORTER HXNZ-RELATED"/>
    <property type="match status" value="1"/>
</dbReference>
<dbReference type="InterPro" id="IPR036259">
    <property type="entry name" value="MFS_trans_sf"/>
</dbReference>
<feature type="transmembrane region" description="Helical" evidence="8">
    <location>
        <begin position="385"/>
        <end position="402"/>
    </location>
</feature>
<dbReference type="PROSITE" id="PS50850">
    <property type="entry name" value="MFS"/>
    <property type="match status" value="1"/>
</dbReference>
<feature type="transmembrane region" description="Helical" evidence="8">
    <location>
        <begin position="472"/>
        <end position="491"/>
    </location>
</feature>
<keyword evidence="6 8" id="KW-0472">Membrane</keyword>
<feature type="compositionally biased region" description="Low complexity" evidence="7">
    <location>
        <begin position="22"/>
        <end position="34"/>
    </location>
</feature>
<dbReference type="GO" id="GO:0022857">
    <property type="term" value="F:transmembrane transporter activity"/>
    <property type="evidence" value="ECO:0007669"/>
    <property type="project" value="InterPro"/>
</dbReference>
<feature type="region of interest" description="Disordered" evidence="7">
    <location>
        <begin position="1"/>
        <end position="35"/>
    </location>
</feature>
<keyword evidence="3" id="KW-0813">Transport</keyword>
<comment type="similarity">
    <text evidence="2">Belongs to the major facilitator superfamily.</text>
</comment>
<gene>
    <name evidence="10" type="ORF">PYX00_008196</name>
</gene>